<dbReference type="GeneID" id="20004052"/>
<dbReference type="Proteomes" id="UP000203240">
    <property type="component" value="Segment"/>
</dbReference>
<reference evidence="1 2" key="1">
    <citation type="journal article" date="2015" name="Genome Announc.">
        <title>A Distinct Group II Alphabaculovirus Isolated from a Peridroma Species.</title>
        <authorList>
            <person name="Rohrmann G.F."/>
            <person name="Erlandson M.A."/>
            <person name="Theilmann D.A."/>
        </authorList>
    </citation>
    <scope>NUCLEOTIDE SEQUENCE [LARGE SCALE GENOMIC DNA]</scope>
    <source>
        <strain evidence="1">GR_167</strain>
    </source>
</reference>
<sequence length="225" mass="26021">MRGLCRLLAHSNGIDHGIDMSLKRLGNPPTLYHLSLNKMGAIVDQHKSAECVKRLLPLMIAADLEESVWAELPPGWYFAMGENRFCVSRYDTDDEVHRQICADWKRSNIADYHAAINRAVHGLYHATASPPNDDTRRVYTNLKLIRERLIDLFNIGDHLLNKRRGVMEYVPCVFKYKYVKLVPGVHSAGPLKIVRDYRKKDYVEMMRKTTYCSLDRLIVYSKRIS</sequence>
<evidence type="ECO:0000313" key="2">
    <source>
        <dbReference type="Proteomes" id="UP000203240"/>
    </source>
</evidence>
<gene>
    <name evidence="1" type="ORF">pesp095</name>
</gene>
<proteinExistence type="predicted"/>
<dbReference type="RefSeq" id="YP_009049921.1">
    <property type="nucleotide sequence ID" value="NC_024625.1"/>
</dbReference>
<keyword evidence="2" id="KW-1185">Reference proteome</keyword>
<organism evidence="1 2">
    <name type="scientific">Peridroma alphabaculovirus</name>
    <dbReference type="NCBI Taxonomy" id="1346829"/>
    <lineage>
        <taxon>Viruses</taxon>
        <taxon>Viruses incertae sedis</taxon>
        <taxon>Naldaviricetes</taxon>
        <taxon>Lefavirales</taxon>
        <taxon>Baculoviridae</taxon>
        <taxon>Alphabaculovirus</taxon>
    </lineage>
</organism>
<accession>A0A068LMR6</accession>
<name>A0A068LMR6_9ABAC</name>
<dbReference type="OrthoDB" id="37547at10239"/>
<protein>
    <submittedName>
        <fullName evidence="1">Orf109-like protein</fullName>
    </submittedName>
</protein>
<evidence type="ECO:0000313" key="1">
    <source>
        <dbReference type="EMBL" id="AIE47821.1"/>
    </source>
</evidence>
<dbReference type="EMBL" id="KM009991">
    <property type="protein sequence ID" value="AIE47821.1"/>
    <property type="molecule type" value="Genomic_DNA"/>
</dbReference>